<name>A0AAX6IHL7_IRIPA</name>
<keyword evidence="5 7" id="KW-0472">Membrane</keyword>
<dbReference type="PANTHER" id="PTHR11706:SF104">
    <property type="entry name" value="METAL TRANSPORTER NRAMP2"/>
    <property type="match status" value="1"/>
</dbReference>
<comment type="similarity">
    <text evidence="2">Belongs to the NRAMP (TC 2.A.55) family.</text>
</comment>
<dbReference type="GO" id="GO:0005802">
    <property type="term" value="C:trans-Golgi network"/>
    <property type="evidence" value="ECO:0007669"/>
    <property type="project" value="TreeGrafter"/>
</dbReference>
<dbReference type="Pfam" id="PF01566">
    <property type="entry name" value="Nramp"/>
    <property type="match status" value="1"/>
</dbReference>
<organism evidence="8 9">
    <name type="scientific">Iris pallida</name>
    <name type="common">Sweet iris</name>
    <dbReference type="NCBI Taxonomy" id="29817"/>
    <lineage>
        <taxon>Eukaryota</taxon>
        <taxon>Viridiplantae</taxon>
        <taxon>Streptophyta</taxon>
        <taxon>Embryophyta</taxon>
        <taxon>Tracheophyta</taxon>
        <taxon>Spermatophyta</taxon>
        <taxon>Magnoliopsida</taxon>
        <taxon>Liliopsida</taxon>
        <taxon>Asparagales</taxon>
        <taxon>Iridaceae</taxon>
        <taxon>Iridoideae</taxon>
        <taxon>Irideae</taxon>
        <taxon>Iris</taxon>
    </lineage>
</organism>
<dbReference type="AlphaFoldDB" id="A0AAX6IHL7"/>
<feature type="transmembrane region" description="Helical" evidence="7">
    <location>
        <begin position="227"/>
        <end position="245"/>
    </location>
</feature>
<dbReference type="GO" id="GO:0016020">
    <property type="term" value="C:membrane"/>
    <property type="evidence" value="ECO:0007669"/>
    <property type="project" value="UniProtKB-SubCell"/>
</dbReference>
<feature type="transmembrane region" description="Helical" evidence="7">
    <location>
        <begin position="196"/>
        <end position="215"/>
    </location>
</feature>
<reference evidence="8" key="1">
    <citation type="journal article" date="2023" name="GigaByte">
        <title>Genome assembly of the bearded iris, Iris pallida Lam.</title>
        <authorList>
            <person name="Bruccoleri R.E."/>
            <person name="Oakeley E.J."/>
            <person name="Faust A.M.E."/>
            <person name="Altorfer M."/>
            <person name="Dessus-Babus S."/>
            <person name="Burckhardt D."/>
            <person name="Oertli M."/>
            <person name="Naumann U."/>
            <person name="Petersen F."/>
            <person name="Wong J."/>
        </authorList>
    </citation>
    <scope>NUCLEOTIDE SEQUENCE</scope>
    <source>
        <strain evidence="8">GSM-AAB239-AS_SAM_17_03QT</strain>
    </source>
</reference>
<gene>
    <name evidence="8" type="ORF">M6B38_253295</name>
</gene>
<sequence length="262" mass="28889">MTPLEIALPLPLPTKEFMASPNQNQEEEGEEEHSTLLPVQENQESQSYRDDEDDQERAYESAEKIWISDSGVESLDSDSPPPFSWRKLWLFTGPGFLMSIAFLDPGNLEGDLQAGAVAGDTLLWLLMWATAMGLLIQLLSARLGVATGKHLAEVCREEYPTWARLALWAMAEVALIGADIQEVIGSAIAIKILSRGLLPLWAGVVITAMDCFVFLFLENYGVRKLEAVFAVLISMMAISFAWMFGETKPSGKDLLIGLLVPN</sequence>
<dbReference type="NCBIfam" id="NF037982">
    <property type="entry name" value="Nramp_1"/>
    <property type="match status" value="1"/>
</dbReference>
<proteinExistence type="inferred from homology"/>
<dbReference type="InterPro" id="IPR001046">
    <property type="entry name" value="NRAMP_fam"/>
</dbReference>
<reference evidence="8" key="2">
    <citation type="submission" date="2023-04" db="EMBL/GenBank/DDBJ databases">
        <authorList>
            <person name="Bruccoleri R.E."/>
            <person name="Oakeley E.J."/>
            <person name="Faust A.-M."/>
            <person name="Dessus-Babus S."/>
            <person name="Altorfer M."/>
            <person name="Burckhardt D."/>
            <person name="Oertli M."/>
            <person name="Naumann U."/>
            <person name="Petersen F."/>
            <person name="Wong J."/>
        </authorList>
    </citation>
    <scope>NUCLEOTIDE SEQUENCE</scope>
    <source>
        <strain evidence="8">GSM-AAB239-AS_SAM_17_03QT</strain>
        <tissue evidence="8">Leaf</tissue>
    </source>
</reference>
<evidence type="ECO:0000256" key="4">
    <source>
        <dbReference type="ARBA" id="ARBA00022989"/>
    </source>
</evidence>
<dbReference type="GO" id="GO:0034755">
    <property type="term" value="P:iron ion transmembrane transport"/>
    <property type="evidence" value="ECO:0007669"/>
    <property type="project" value="TreeGrafter"/>
</dbReference>
<dbReference type="PANTHER" id="PTHR11706">
    <property type="entry name" value="SOLUTE CARRIER PROTEIN FAMILY 11 MEMBER"/>
    <property type="match status" value="1"/>
</dbReference>
<evidence type="ECO:0000313" key="9">
    <source>
        <dbReference type="Proteomes" id="UP001140949"/>
    </source>
</evidence>
<accession>A0AAX6IHL7</accession>
<dbReference type="GO" id="GO:0005384">
    <property type="term" value="F:manganese ion transmembrane transporter activity"/>
    <property type="evidence" value="ECO:0007669"/>
    <property type="project" value="TreeGrafter"/>
</dbReference>
<dbReference type="EMBL" id="JANAVB010001599">
    <property type="protein sequence ID" value="KAJ6852749.1"/>
    <property type="molecule type" value="Genomic_DNA"/>
</dbReference>
<evidence type="ECO:0000256" key="6">
    <source>
        <dbReference type="SAM" id="MobiDB-lite"/>
    </source>
</evidence>
<keyword evidence="3 7" id="KW-0812">Transmembrane</keyword>
<dbReference type="PRINTS" id="PR00447">
    <property type="entry name" value="NATRESASSCMP"/>
</dbReference>
<evidence type="ECO:0000256" key="5">
    <source>
        <dbReference type="ARBA" id="ARBA00023136"/>
    </source>
</evidence>
<evidence type="ECO:0000256" key="1">
    <source>
        <dbReference type="ARBA" id="ARBA00004141"/>
    </source>
</evidence>
<comment type="caution">
    <text evidence="8">The sequence shown here is derived from an EMBL/GenBank/DDBJ whole genome shotgun (WGS) entry which is preliminary data.</text>
</comment>
<evidence type="ECO:0000256" key="7">
    <source>
        <dbReference type="SAM" id="Phobius"/>
    </source>
</evidence>
<dbReference type="Proteomes" id="UP001140949">
    <property type="component" value="Unassembled WGS sequence"/>
</dbReference>
<evidence type="ECO:0000256" key="3">
    <source>
        <dbReference type="ARBA" id="ARBA00022692"/>
    </source>
</evidence>
<evidence type="ECO:0000256" key="2">
    <source>
        <dbReference type="ARBA" id="ARBA00009965"/>
    </source>
</evidence>
<keyword evidence="9" id="KW-1185">Reference proteome</keyword>
<evidence type="ECO:0000313" key="8">
    <source>
        <dbReference type="EMBL" id="KAJ6852749.1"/>
    </source>
</evidence>
<protein>
    <submittedName>
        <fullName evidence="8">Metal transporter Nramp6</fullName>
    </submittedName>
</protein>
<comment type="subcellular location">
    <subcellularLocation>
        <location evidence="1">Membrane</location>
        <topology evidence="1">Multi-pass membrane protein</topology>
    </subcellularLocation>
</comment>
<feature type="region of interest" description="Disordered" evidence="6">
    <location>
        <begin position="1"/>
        <end position="59"/>
    </location>
</feature>
<keyword evidence="4 7" id="KW-1133">Transmembrane helix</keyword>
<dbReference type="GO" id="GO:0015086">
    <property type="term" value="F:cadmium ion transmembrane transporter activity"/>
    <property type="evidence" value="ECO:0007669"/>
    <property type="project" value="TreeGrafter"/>
</dbReference>